<feature type="transmembrane region" description="Helical" evidence="1">
    <location>
        <begin position="14"/>
        <end position="35"/>
    </location>
</feature>
<dbReference type="PANTHER" id="PTHR34219">
    <property type="entry name" value="IRON-REGULATED INNER MEMBRANE PROTEIN-RELATED"/>
    <property type="match status" value="1"/>
</dbReference>
<sequence>MTSLRSLWLRLHRWFALGLGWILILAGLTGTLLIIGQPLDRMAHPELFQARTTHAQQAQQAAALTPILARAHEEFGSKATLRFRLPQQARDSLWLRVQAANWRGTIYLDPVTGQEQGRRGETEGFVNTLFRLHSTLLLDANGKAILAWTTLAYVLLLLTGVILWWPKRWPGNWRIELNKSLVRALFDMHRIGGVIMGLLIAVSVVTGAYMAWRPLGDWLNVLVSSTAVKPPKLPTLAAQGSAQPLPADVDAMLASARAAMPDAQASFVQLPPNAKQAVRIRFRAPGEPHPNGISSVWLDPRNGAVLDVRRWNELDPGAAAVAVAYPLHTGELGGVLMEVLAGLNGLVLGGLGISGIWLWWHRRKARKLAARRKS</sequence>
<evidence type="ECO:0000313" key="2">
    <source>
        <dbReference type="EMBL" id="AIJ48067.1"/>
    </source>
</evidence>
<keyword evidence="1" id="KW-1133">Transmembrane helix</keyword>
<dbReference type="Proteomes" id="UP000028782">
    <property type="component" value="Chromosome"/>
</dbReference>
<dbReference type="Pfam" id="PF03929">
    <property type="entry name" value="PepSY_TM"/>
    <property type="match status" value="1"/>
</dbReference>
<keyword evidence="1" id="KW-0472">Membrane</keyword>
<dbReference type="RefSeq" id="WP_003053245.1">
    <property type="nucleotide sequence ID" value="NZ_CP006704.1"/>
</dbReference>
<dbReference type="InterPro" id="IPR005625">
    <property type="entry name" value="PepSY-ass_TM"/>
</dbReference>
<feature type="transmembrane region" description="Helical" evidence="1">
    <location>
        <begin position="191"/>
        <end position="212"/>
    </location>
</feature>
<gene>
    <name evidence="2" type="ORF">O987_19860</name>
</gene>
<organism evidence="2 3">
    <name type="scientific">Comamonas testosteroni TK102</name>
    <dbReference type="NCBI Taxonomy" id="1392005"/>
    <lineage>
        <taxon>Bacteria</taxon>
        <taxon>Pseudomonadati</taxon>
        <taxon>Pseudomonadota</taxon>
        <taxon>Betaproteobacteria</taxon>
        <taxon>Burkholderiales</taxon>
        <taxon>Comamonadaceae</taxon>
        <taxon>Comamonas</taxon>
    </lineage>
</organism>
<accession>A0A076PXI3</accession>
<evidence type="ECO:0000256" key="1">
    <source>
        <dbReference type="SAM" id="Phobius"/>
    </source>
</evidence>
<feature type="transmembrane region" description="Helical" evidence="1">
    <location>
        <begin position="339"/>
        <end position="360"/>
    </location>
</feature>
<feature type="transmembrane region" description="Helical" evidence="1">
    <location>
        <begin position="145"/>
        <end position="165"/>
    </location>
</feature>
<name>A0A076PXI3_COMTE</name>
<reference evidence="2 3" key="1">
    <citation type="journal article" date="2014" name="Genome Announc.">
        <title>Complete Genome Sequence of Polychlorinated Biphenyl Degrader Comamonas testosteroni TK102 (NBRC 109938).</title>
        <authorList>
            <person name="Fukuda K."/>
            <person name="Hosoyama A."/>
            <person name="Tsuchikane K."/>
            <person name="Ohji S."/>
            <person name="Yamazoe A."/>
            <person name="Fujita N."/>
            <person name="Shintani M."/>
            <person name="Kimbara K."/>
        </authorList>
    </citation>
    <scope>NUCLEOTIDE SEQUENCE [LARGE SCALE GENOMIC DNA]</scope>
    <source>
        <strain evidence="2">TK102</strain>
    </source>
</reference>
<dbReference type="EMBL" id="CP006704">
    <property type="protein sequence ID" value="AIJ48067.1"/>
    <property type="molecule type" value="Genomic_DNA"/>
</dbReference>
<proteinExistence type="predicted"/>
<dbReference type="AlphaFoldDB" id="A0A076PXI3"/>
<evidence type="ECO:0000313" key="3">
    <source>
        <dbReference type="Proteomes" id="UP000028782"/>
    </source>
</evidence>
<keyword evidence="1" id="KW-0812">Transmembrane</keyword>
<dbReference type="KEGG" id="ctes:O987_19860"/>
<protein>
    <submittedName>
        <fullName evidence="2">Membrane protein</fullName>
    </submittedName>
</protein>
<dbReference type="HOGENOM" id="CLU_031962_4_2_4"/>